<dbReference type="EMBL" id="FCNP01000033">
    <property type="protein sequence ID" value="CVI59381.1"/>
    <property type="molecule type" value="Genomic_DNA"/>
</dbReference>
<dbReference type="CDD" id="cd18683">
    <property type="entry name" value="PIN_VapC-like"/>
    <property type="match status" value="1"/>
</dbReference>
<reference evidence="2" key="1">
    <citation type="submission" date="2016-01" db="EMBL/GenBank/DDBJ databases">
        <authorList>
            <person name="Regsiter A."/>
            <person name="william w."/>
        </authorList>
    </citation>
    <scope>NUCLEOTIDE SEQUENCE</scope>
    <source>
        <strain evidence="2">NCPPB 1641</strain>
    </source>
</reference>
<dbReference type="Gene3D" id="3.40.50.1010">
    <property type="entry name" value="5'-nuclease"/>
    <property type="match status" value="1"/>
</dbReference>
<dbReference type="RefSeq" id="WP_065656484.1">
    <property type="nucleotide sequence ID" value="NZ_LT009776.1"/>
</dbReference>
<evidence type="ECO:0000259" key="1">
    <source>
        <dbReference type="Pfam" id="PF01850"/>
    </source>
</evidence>
<feature type="domain" description="PIN" evidence="1">
    <location>
        <begin position="7"/>
        <end position="126"/>
    </location>
</feature>
<organism evidence="2 3">
    <name type="scientific">Agrobacterium deltaense NCPPB 1641</name>
    <dbReference type="NCBI Taxonomy" id="1183425"/>
    <lineage>
        <taxon>Bacteria</taxon>
        <taxon>Pseudomonadati</taxon>
        <taxon>Pseudomonadota</taxon>
        <taxon>Alphaproteobacteria</taxon>
        <taxon>Hyphomicrobiales</taxon>
        <taxon>Rhizobiaceae</taxon>
        <taxon>Rhizobium/Agrobacterium group</taxon>
        <taxon>Agrobacterium</taxon>
    </lineage>
</organism>
<protein>
    <recommendedName>
        <fullName evidence="1">PIN domain-containing protein</fullName>
    </recommendedName>
</protein>
<sequence length="135" mass="15251">MTSRFGIDTNILLRIVVDDDVEQKETVKRLLTRLEDGETLLVSLAVILETAWVLGQFYGYPKSAVLEFFQLMLERRELEIPDYEAIGNAIDICRNTNADFSDAIVSESNRVNGCVATYTFDKKAARKLPGMELLT</sequence>
<gene>
    <name evidence="2" type="ORF">AGR7A_Lc120511</name>
</gene>
<evidence type="ECO:0000313" key="3">
    <source>
        <dbReference type="Proteomes" id="UP000192140"/>
    </source>
</evidence>
<dbReference type="InterPro" id="IPR029060">
    <property type="entry name" value="PIN-like_dom_sf"/>
</dbReference>
<dbReference type="Proteomes" id="UP000192140">
    <property type="component" value="Unassembled WGS sequence"/>
</dbReference>
<dbReference type="SUPFAM" id="SSF88723">
    <property type="entry name" value="PIN domain-like"/>
    <property type="match status" value="1"/>
</dbReference>
<keyword evidence="3" id="KW-1185">Reference proteome</keyword>
<accession>A0A1S7TXY2</accession>
<comment type="caution">
    <text evidence="2">The sequence shown here is derived from an EMBL/GenBank/DDBJ whole genome shotgun (WGS) entry which is preliminary data.</text>
</comment>
<proteinExistence type="predicted"/>
<name>A0A1S7TXY2_9HYPH</name>
<dbReference type="AlphaFoldDB" id="A0A1S7TXY2"/>
<evidence type="ECO:0000313" key="2">
    <source>
        <dbReference type="EMBL" id="CVI59381.1"/>
    </source>
</evidence>
<dbReference type="Pfam" id="PF01850">
    <property type="entry name" value="PIN"/>
    <property type="match status" value="1"/>
</dbReference>
<dbReference type="InterPro" id="IPR002716">
    <property type="entry name" value="PIN_dom"/>
</dbReference>